<gene>
    <name evidence="6" type="ORF">GT347_10770</name>
</gene>
<dbReference type="GO" id="GO:0006351">
    <property type="term" value="P:DNA-templated transcription"/>
    <property type="evidence" value="ECO:0007669"/>
    <property type="project" value="TreeGrafter"/>
</dbReference>
<evidence type="ECO:0000313" key="7">
    <source>
        <dbReference type="Proteomes" id="UP000464787"/>
    </source>
</evidence>
<protein>
    <submittedName>
        <fullName evidence="6">LysR family transcriptional regulator</fullName>
    </submittedName>
</protein>
<dbReference type="InterPro" id="IPR058163">
    <property type="entry name" value="LysR-type_TF_proteobact-type"/>
</dbReference>
<reference evidence="6 7" key="1">
    <citation type="submission" date="2020-01" db="EMBL/GenBank/DDBJ databases">
        <title>Genome sequencing of strain KACC 21265.</title>
        <authorList>
            <person name="Heo J."/>
            <person name="Kim S.-J."/>
            <person name="Kim J.-S."/>
            <person name="Hong S.-B."/>
            <person name="Kwon S.-W."/>
        </authorList>
    </citation>
    <scope>NUCLEOTIDE SEQUENCE [LARGE SCALE GENOMIC DNA]</scope>
    <source>
        <strain evidence="6 7">KACC 21265</strain>
    </source>
</reference>
<dbReference type="PANTHER" id="PTHR30537">
    <property type="entry name" value="HTH-TYPE TRANSCRIPTIONAL REGULATOR"/>
    <property type="match status" value="1"/>
</dbReference>
<dbReference type="Gene3D" id="3.40.190.290">
    <property type="match status" value="1"/>
</dbReference>
<dbReference type="Pfam" id="PF03466">
    <property type="entry name" value="LysR_substrate"/>
    <property type="match status" value="1"/>
</dbReference>
<keyword evidence="3" id="KW-0238">DNA-binding</keyword>
<accession>A0A857J3D0</accession>
<dbReference type="KEGG" id="xyk:GT347_10770"/>
<sequence length="301" mass="33199">MSTPPPDSRRPLSWDEVHAFLAVVQAGSIAASTRRLGVNHSTVLRRIGNLEHTLSTRLFDRLPGGYALTAAGHEFAERLSGIPEQIEEAHRHLSSRDVEIRGTIRVAAPELLVKTVLMPIFARFSLRYPAVQLQLVMGTQRLNLTRREADVAVRVSNSPPENLVARRVGRVQSALYASRDYLASLPQGAGLADYRWVALDDSLAHLNQAQWMERNVDPARVAIQVDGVDGMVEAVACGAGAGLLLCPVADLRPELVRLSPPDPAMDWSIWILTHPDLRQVARIRAFTEFVFDTLEAEGTLK</sequence>
<keyword evidence="4" id="KW-0804">Transcription</keyword>
<evidence type="ECO:0000256" key="3">
    <source>
        <dbReference type="ARBA" id="ARBA00023125"/>
    </source>
</evidence>
<dbReference type="SUPFAM" id="SSF46785">
    <property type="entry name" value="Winged helix' DNA-binding domain"/>
    <property type="match status" value="1"/>
</dbReference>
<evidence type="ECO:0000256" key="1">
    <source>
        <dbReference type="ARBA" id="ARBA00009437"/>
    </source>
</evidence>
<dbReference type="AlphaFoldDB" id="A0A857J3D0"/>
<dbReference type="InterPro" id="IPR000847">
    <property type="entry name" value="LysR_HTH_N"/>
</dbReference>
<evidence type="ECO:0000256" key="2">
    <source>
        <dbReference type="ARBA" id="ARBA00023015"/>
    </source>
</evidence>
<evidence type="ECO:0000259" key="5">
    <source>
        <dbReference type="PROSITE" id="PS50931"/>
    </source>
</evidence>
<dbReference type="EMBL" id="CP047650">
    <property type="protein sequence ID" value="QHI98434.1"/>
    <property type="molecule type" value="Genomic_DNA"/>
</dbReference>
<dbReference type="RefSeq" id="WP_160551951.1">
    <property type="nucleotide sequence ID" value="NZ_CP047650.1"/>
</dbReference>
<evidence type="ECO:0000313" key="6">
    <source>
        <dbReference type="EMBL" id="QHI98434.1"/>
    </source>
</evidence>
<comment type="similarity">
    <text evidence="1">Belongs to the LysR transcriptional regulatory family.</text>
</comment>
<dbReference type="Gene3D" id="1.10.10.10">
    <property type="entry name" value="Winged helix-like DNA-binding domain superfamily/Winged helix DNA-binding domain"/>
    <property type="match status" value="1"/>
</dbReference>
<evidence type="ECO:0000256" key="4">
    <source>
        <dbReference type="ARBA" id="ARBA00023163"/>
    </source>
</evidence>
<dbReference type="GO" id="GO:0003700">
    <property type="term" value="F:DNA-binding transcription factor activity"/>
    <property type="evidence" value="ECO:0007669"/>
    <property type="project" value="InterPro"/>
</dbReference>
<feature type="domain" description="HTH lysR-type" evidence="5">
    <location>
        <begin position="12"/>
        <end position="69"/>
    </location>
</feature>
<dbReference type="Proteomes" id="UP000464787">
    <property type="component" value="Chromosome"/>
</dbReference>
<dbReference type="SUPFAM" id="SSF53850">
    <property type="entry name" value="Periplasmic binding protein-like II"/>
    <property type="match status" value="1"/>
</dbReference>
<name>A0A857J3D0_9BURK</name>
<keyword evidence="2" id="KW-0805">Transcription regulation</keyword>
<dbReference type="PROSITE" id="PS50931">
    <property type="entry name" value="HTH_LYSR"/>
    <property type="match status" value="1"/>
</dbReference>
<proteinExistence type="inferred from homology"/>
<organism evidence="6 7">
    <name type="scientific">Xylophilus rhododendri</name>
    <dbReference type="NCBI Taxonomy" id="2697032"/>
    <lineage>
        <taxon>Bacteria</taxon>
        <taxon>Pseudomonadati</taxon>
        <taxon>Pseudomonadota</taxon>
        <taxon>Betaproteobacteria</taxon>
        <taxon>Burkholderiales</taxon>
        <taxon>Xylophilus</taxon>
    </lineage>
</organism>
<dbReference type="GO" id="GO:0043565">
    <property type="term" value="F:sequence-specific DNA binding"/>
    <property type="evidence" value="ECO:0007669"/>
    <property type="project" value="TreeGrafter"/>
</dbReference>
<keyword evidence="7" id="KW-1185">Reference proteome</keyword>
<dbReference type="InterPro" id="IPR036390">
    <property type="entry name" value="WH_DNA-bd_sf"/>
</dbReference>
<dbReference type="InterPro" id="IPR036388">
    <property type="entry name" value="WH-like_DNA-bd_sf"/>
</dbReference>
<dbReference type="Pfam" id="PF00126">
    <property type="entry name" value="HTH_1"/>
    <property type="match status" value="1"/>
</dbReference>
<dbReference type="InterPro" id="IPR005119">
    <property type="entry name" value="LysR_subst-bd"/>
</dbReference>
<dbReference type="PANTHER" id="PTHR30537:SF3">
    <property type="entry name" value="TRANSCRIPTIONAL REGULATORY PROTEIN"/>
    <property type="match status" value="1"/>
</dbReference>